<evidence type="ECO:0000313" key="2">
    <source>
        <dbReference type="EMBL" id="ERF71013.1"/>
    </source>
</evidence>
<proteinExistence type="predicted"/>
<dbReference type="Proteomes" id="UP000019373">
    <property type="component" value="Unassembled WGS sequence"/>
</dbReference>
<dbReference type="RefSeq" id="XP_007803307.1">
    <property type="nucleotide sequence ID" value="XM_007805116.1"/>
</dbReference>
<dbReference type="HOGENOM" id="CLU_1447665_0_0_1"/>
<dbReference type="EMBL" id="KE721267">
    <property type="protein sequence ID" value="ERF71013.1"/>
    <property type="molecule type" value="Genomic_DNA"/>
</dbReference>
<dbReference type="AlphaFoldDB" id="U1GFW8"/>
<gene>
    <name evidence="2" type="ORF">EPUS_03293</name>
</gene>
<keyword evidence="1" id="KW-0472">Membrane</keyword>
<accession>U1GFW8</accession>
<reference evidence="3" key="1">
    <citation type="journal article" date="2014" name="BMC Genomics">
        <title>Genome characteristics reveal the impact of lichenization on lichen-forming fungus Endocarpon pusillum Hedwig (Verrucariales, Ascomycota).</title>
        <authorList>
            <person name="Wang Y.-Y."/>
            <person name="Liu B."/>
            <person name="Zhang X.-Y."/>
            <person name="Zhou Q.-M."/>
            <person name="Zhang T."/>
            <person name="Li H."/>
            <person name="Yu Y.-F."/>
            <person name="Zhang X.-L."/>
            <person name="Hao X.-Y."/>
            <person name="Wang M."/>
            <person name="Wang L."/>
            <person name="Wei J.-C."/>
        </authorList>
    </citation>
    <scope>NUCLEOTIDE SEQUENCE [LARGE SCALE GENOMIC DNA]</scope>
    <source>
        <strain evidence="3">Z07020 / HMAS-L-300199</strain>
    </source>
</reference>
<sequence length="187" mass="18923">MGFEDLYEEEVVVMGYKEAVAGAVAPGLAVPVVVLPVANTAGIALFAVGPVLLAVALAQPVALVVAETDRTVAVATVDQPAQTVAFAVTSAVLFLVAVAAALLFADTLVERKSLVVGVGEADEAVAAVAAVAQRKGGLVVEAENDEIVAAAAAAAAAVQRKKGLVVEAEKGHDPLCRRRKTSTKTVE</sequence>
<feature type="transmembrane region" description="Helical" evidence="1">
    <location>
        <begin position="85"/>
        <end position="105"/>
    </location>
</feature>
<keyword evidence="1" id="KW-0812">Transmembrane</keyword>
<feature type="transmembrane region" description="Helical" evidence="1">
    <location>
        <begin position="20"/>
        <end position="38"/>
    </location>
</feature>
<organism evidence="2 3">
    <name type="scientific">Endocarpon pusillum (strain Z07020 / HMAS-L-300199)</name>
    <name type="common">Lichen-forming fungus</name>
    <dbReference type="NCBI Taxonomy" id="1263415"/>
    <lineage>
        <taxon>Eukaryota</taxon>
        <taxon>Fungi</taxon>
        <taxon>Dikarya</taxon>
        <taxon>Ascomycota</taxon>
        <taxon>Pezizomycotina</taxon>
        <taxon>Eurotiomycetes</taxon>
        <taxon>Chaetothyriomycetidae</taxon>
        <taxon>Verrucariales</taxon>
        <taxon>Verrucariaceae</taxon>
        <taxon>Endocarpon</taxon>
    </lineage>
</organism>
<evidence type="ECO:0000313" key="3">
    <source>
        <dbReference type="Proteomes" id="UP000019373"/>
    </source>
</evidence>
<evidence type="ECO:0000256" key="1">
    <source>
        <dbReference type="SAM" id="Phobius"/>
    </source>
</evidence>
<name>U1GFW8_ENDPU</name>
<feature type="transmembrane region" description="Helical" evidence="1">
    <location>
        <begin position="45"/>
        <end position="65"/>
    </location>
</feature>
<keyword evidence="3" id="KW-1185">Reference proteome</keyword>
<keyword evidence="1" id="KW-1133">Transmembrane helix</keyword>
<dbReference type="GeneID" id="19238338"/>
<protein>
    <submittedName>
        <fullName evidence="2">Uncharacterized protein</fullName>
    </submittedName>
</protein>